<evidence type="ECO:0000259" key="2">
    <source>
        <dbReference type="SMART" id="SM01007"/>
    </source>
</evidence>
<evidence type="ECO:0000256" key="1">
    <source>
        <dbReference type="SAM" id="MobiDB-lite"/>
    </source>
</evidence>
<feature type="compositionally biased region" description="Low complexity" evidence="1">
    <location>
        <begin position="556"/>
        <end position="579"/>
    </location>
</feature>
<dbReference type="EMBL" id="BAAAQX010000029">
    <property type="protein sequence ID" value="GAA2212946.1"/>
    <property type="molecule type" value="Genomic_DNA"/>
</dbReference>
<dbReference type="SMART" id="SM01007">
    <property type="entry name" value="Aldolase_II"/>
    <property type="match status" value="1"/>
</dbReference>
<protein>
    <recommendedName>
        <fullName evidence="2">Class II aldolase/adducin N-terminal domain-containing protein</fullName>
    </recommendedName>
</protein>
<gene>
    <name evidence="3" type="ORF">GCM10009850_084080</name>
</gene>
<dbReference type="SUPFAM" id="SSF53639">
    <property type="entry name" value="AraD/HMP-PK domain-like"/>
    <property type="match status" value="1"/>
</dbReference>
<dbReference type="InterPro" id="IPR001303">
    <property type="entry name" value="Aldolase_II/adducin_N"/>
</dbReference>
<feature type="region of interest" description="Disordered" evidence="1">
    <location>
        <begin position="533"/>
        <end position="579"/>
    </location>
</feature>
<proteinExistence type="predicted"/>
<feature type="region of interest" description="Disordered" evidence="1">
    <location>
        <begin position="608"/>
        <end position="640"/>
    </location>
</feature>
<dbReference type="Gene3D" id="3.40.225.10">
    <property type="entry name" value="Class II aldolase/adducin N-terminal domain"/>
    <property type="match status" value="1"/>
</dbReference>
<name>A0ABP5PP92_9ACTN</name>
<dbReference type="RefSeq" id="WP_344487914.1">
    <property type="nucleotide sequence ID" value="NZ_BAAAQX010000029.1"/>
</dbReference>
<dbReference type="Pfam" id="PF00596">
    <property type="entry name" value="Aldolase_II"/>
    <property type="match status" value="1"/>
</dbReference>
<accession>A0ABP5PP92</accession>
<evidence type="ECO:0000313" key="4">
    <source>
        <dbReference type="Proteomes" id="UP001499843"/>
    </source>
</evidence>
<sequence>MDELFTPPVDRWDPAVAGRLSGRDEVVYRSHLVGADPALTKEGGGNFSVKDVAVDRGGRTVEVLYMSAWGCDGATATPDDFPALRLADLLRLRDSGPLSESEMIGHLVDSGLRGEQRRPGIETLTHAFIPARHVDHCHPDAVIALTASPGGRQAAEDEFGAEAVWFDYRQFDVGVARELAGRIAAEPRCRFVLLANHGIFTWADTSERCYRNSLEAVERATRALGKVRCRPADLGGQAVPAPPPEAAEDLLAELLPAIRGTLPGTLLGAGRGADREVGRGAGRGVVLYLDRSPETVGFSSSVRGPGWTQEGPGCPDHLVTVGYRPLVLDRTPAGPAEVLAAIRRHRDWYDAYYDRHVAGPARALGKRDNGPRAVLLPGLGAVTCGPDAAKARLCADHLAQTMTVIRAADAAGGYRSLSQAQGASDEYWPLMRLKPQLRAGQEPLAGVVFLVAADDERADAVAERLAAAGAHVALAAPPGRHAAAIAAAAAISGRYGERRAVALVRDTDRGAVRQAVLAYGGFDAVVAPATRVTPTADSGAAGPPTTRVTPAAHSGAPVAPATRVTPAAHSGAPVAPATRVTPAAGGGALARAALPVFARQGRPGSILLLGEGGAGGAEPSVPGPAGDGRPRSDGLDGGGAAVHTIVATDPEAVARAAILLTGSGGPAWLDTTLVAASGAPETTTTTRGNP</sequence>
<evidence type="ECO:0000313" key="3">
    <source>
        <dbReference type="EMBL" id="GAA2212946.1"/>
    </source>
</evidence>
<keyword evidence="4" id="KW-1185">Reference proteome</keyword>
<feature type="domain" description="Class II aldolase/adducin N-terminal" evidence="2">
    <location>
        <begin position="25"/>
        <end position="224"/>
    </location>
</feature>
<dbReference type="Proteomes" id="UP001499843">
    <property type="component" value="Unassembled WGS sequence"/>
</dbReference>
<reference evidence="4" key="1">
    <citation type="journal article" date="2019" name="Int. J. Syst. Evol. Microbiol.">
        <title>The Global Catalogue of Microorganisms (GCM) 10K type strain sequencing project: providing services to taxonomists for standard genome sequencing and annotation.</title>
        <authorList>
            <consortium name="The Broad Institute Genomics Platform"/>
            <consortium name="The Broad Institute Genome Sequencing Center for Infectious Disease"/>
            <person name="Wu L."/>
            <person name="Ma J."/>
        </authorList>
    </citation>
    <scope>NUCLEOTIDE SEQUENCE [LARGE SCALE GENOMIC DNA]</scope>
    <source>
        <strain evidence="4">JCM 16114</strain>
    </source>
</reference>
<dbReference type="InterPro" id="IPR036409">
    <property type="entry name" value="Aldolase_II/adducin_N_sf"/>
</dbReference>
<organism evidence="3 4">
    <name type="scientific">Nonomuraea monospora</name>
    <dbReference type="NCBI Taxonomy" id="568818"/>
    <lineage>
        <taxon>Bacteria</taxon>
        <taxon>Bacillati</taxon>
        <taxon>Actinomycetota</taxon>
        <taxon>Actinomycetes</taxon>
        <taxon>Streptosporangiales</taxon>
        <taxon>Streptosporangiaceae</taxon>
        <taxon>Nonomuraea</taxon>
    </lineage>
</organism>
<comment type="caution">
    <text evidence="3">The sequence shown here is derived from an EMBL/GenBank/DDBJ whole genome shotgun (WGS) entry which is preliminary data.</text>
</comment>